<feature type="domain" description="N-acetyltransferase" evidence="3">
    <location>
        <begin position="1"/>
        <end position="135"/>
    </location>
</feature>
<keyword evidence="2" id="KW-0012">Acyltransferase</keyword>
<dbReference type="GO" id="GO:0016747">
    <property type="term" value="F:acyltransferase activity, transferring groups other than amino-acyl groups"/>
    <property type="evidence" value="ECO:0007669"/>
    <property type="project" value="InterPro"/>
</dbReference>
<name>A0A5C7AC55_9FLAO</name>
<comment type="caution">
    <text evidence="4">The sequence shown here is derived from an EMBL/GenBank/DDBJ whole genome shotgun (WGS) entry which is preliminary data.</text>
</comment>
<dbReference type="InterPro" id="IPR000182">
    <property type="entry name" value="GNAT_dom"/>
</dbReference>
<dbReference type="RefSeq" id="WP_147137610.1">
    <property type="nucleotide sequence ID" value="NZ_VOSC01000033.1"/>
</dbReference>
<dbReference type="Gene3D" id="3.40.630.30">
    <property type="match status" value="1"/>
</dbReference>
<sequence length="135" mass="15688">MIVIKPIKAINTIAIRHEVMWPNKPQAYVVLPNDNEGLHFGLFLNQTLVSVVSLFTEENTLQFRKFATLQAHQGKGYGSQLLTHVFEYANKKHYKKIWCNARKDKTTFYERFGLKETSETFVKGGITYVIMTRNF</sequence>
<dbReference type="PROSITE" id="PS51186">
    <property type="entry name" value="GNAT"/>
    <property type="match status" value="1"/>
</dbReference>
<evidence type="ECO:0000313" key="4">
    <source>
        <dbReference type="EMBL" id="TXE06148.1"/>
    </source>
</evidence>
<dbReference type="CDD" id="cd04301">
    <property type="entry name" value="NAT_SF"/>
    <property type="match status" value="1"/>
</dbReference>
<proteinExistence type="predicted"/>
<reference evidence="5" key="1">
    <citation type="submission" date="2019-08" db="EMBL/GenBank/DDBJ databases">
        <title>Seonamhaeicola sediminis sp. nov., isolated from marine sediment.</title>
        <authorList>
            <person name="Cao W.R."/>
        </authorList>
    </citation>
    <scope>NUCLEOTIDE SEQUENCE [LARGE SCALE GENOMIC DNA]</scope>
    <source>
        <strain evidence="5">Gy8</strain>
    </source>
</reference>
<dbReference type="Proteomes" id="UP000321790">
    <property type="component" value="Unassembled WGS sequence"/>
</dbReference>
<accession>A0A5C7AC55</accession>
<dbReference type="PANTHER" id="PTHR43420:SF42">
    <property type="entry name" value="N-ACETYLTRANSFERASE DOMAIN-CONTAINING PROTEIN"/>
    <property type="match status" value="1"/>
</dbReference>
<evidence type="ECO:0000313" key="5">
    <source>
        <dbReference type="Proteomes" id="UP000321790"/>
    </source>
</evidence>
<organism evidence="4 5">
    <name type="scientific">Seonamhaeicola algicola</name>
    <dbReference type="NCBI Taxonomy" id="1719036"/>
    <lineage>
        <taxon>Bacteria</taxon>
        <taxon>Pseudomonadati</taxon>
        <taxon>Bacteroidota</taxon>
        <taxon>Flavobacteriia</taxon>
        <taxon>Flavobacteriales</taxon>
        <taxon>Flavobacteriaceae</taxon>
    </lineage>
</organism>
<dbReference type="PANTHER" id="PTHR43420">
    <property type="entry name" value="ACETYLTRANSFERASE"/>
    <property type="match status" value="1"/>
</dbReference>
<dbReference type="SUPFAM" id="SSF55729">
    <property type="entry name" value="Acyl-CoA N-acyltransferases (Nat)"/>
    <property type="match status" value="1"/>
</dbReference>
<evidence type="ECO:0000256" key="1">
    <source>
        <dbReference type="ARBA" id="ARBA00022679"/>
    </source>
</evidence>
<evidence type="ECO:0000256" key="2">
    <source>
        <dbReference type="ARBA" id="ARBA00023315"/>
    </source>
</evidence>
<dbReference type="AlphaFoldDB" id="A0A5C7AC55"/>
<gene>
    <name evidence="4" type="ORF">FUA26_14305</name>
</gene>
<dbReference type="OrthoDB" id="1178186at2"/>
<dbReference type="InterPro" id="IPR016181">
    <property type="entry name" value="Acyl_CoA_acyltransferase"/>
</dbReference>
<evidence type="ECO:0000259" key="3">
    <source>
        <dbReference type="PROSITE" id="PS51186"/>
    </source>
</evidence>
<dbReference type="InterPro" id="IPR050680">
    <property type="entry name" value="YpeA/RimI_acetyltransf"/>
</dbReference>
<dbReference type="EMBL" id="VOSC01000033">
    <property type="protein sequence ID" value="TXE06148.1"/>
    <property type="molecule type" value="Genomic_DNA"/>
</dbReference>
<keyword evidence="1 4" id="KW-0808">Transferase</keyword>
<dbReference type="Pfam" id="PF13673">
    <property type="entry name" value="Acetyltransf_10"/>
    <property type="match status" value="1"/>
</dbReference>
<keyword evidence="5" id="KW-1185">Reference proteome</keyword>
<protein>
    <submittedName>
        <fullName evidence="4">GNAT family N-acetyltransferase</fullName>
    </submittedName>
</protein>